<keyword evidence="2" id="KW-0813">Transport</keyword>
<feature type="compositionally biased region" description="Low complexity" evidence="4">
    <location>
        <begin position="13"/>
        <end position="44"/>
    </location>
</feature>
<reference evidence="5 6" key="1">
    <citation type="submission" date="2024-04" db="EMBL/GenBank/DDBJ databases">
        <title>Phyllosticta paracitricarpa is synonymous to the EU quarantine fungus P. citricarpa based on phylogenomic analyses.</title>
        <authorList>
            <consortium name="Lawrence Berkeley National Laboratory"/>
            <person name="Van Ingen-Buijs V.A."/>
            <person name="Van Westerhoven A.C."/>
            <person name="Haridas S."/>
            <person name="Skiadas P."/>
            <person name="Martin F."/>
            <person name="Groenewald J.Z."/>
            <person name="Crous P.W."/>
            <person name="Seidl M.F."/>
        </authorList>
    </citation>
    <scope>NUCLEOTIDE SEQUENCE [LARGE SCALE GENOMIC DNA]</scope>
    <source>
        <strain evidence="5 6">CBS 123374</strain>
    </source>
</reference>
<dbReference type="SUPFAM" id="SSF46785">
    <property type="entry name" value="Winged helix' DNA-binding domain"/>
    <property type="match status" value="2"/>
</dbReference>
<comment type="caution">
    <text evidence="5">The sequence shown here is derived from an EMBL/GenBank/DDBJ whole genome shotgun (WGS) entry which is preliminary data.</text>
</comment>
<feature type="region of interest" description="Disordered" evidence="4">
    <location>
        <begin position="1"/>
        <end position="44"/>
    </location>
</feature>
<gene>
    <name evidence="5" type="ORF">HDK90DRAFT_410308</name>
</gene>
<evidence type="ECO:0000256" key="2">
    <source>
        <dbReference type="ARBA" id="ARBA00022448"/>
    </source>
</evidence>
<dbReference type="Gene3D" id="1.10.10.570">
    <property type="entry name" value="Winged helix' DNA-binding domain. Chain C. Domain 1"/>
    <property type="match status" value="1"/>
</dbReference>
<keyword evidence="3" id="KW-0653">Protein transport</keyword>
<dbReference type="InterPro" id="IPR014041">
    <property type="entry name" value="ESCRT-II_cplx_Vps25-sub_N"/>
</dbReference>
<organism evidence="5 6">
    <name type="scientific">Phyllosticta capitalensis</name>
    <dbReference type="NCBI Taxonomy" id="121624"/>
    <lineage>
        <taxon>Eukaryota</taxon>
        <taxon>Fungi</taxon>
        <taxon>Dikarya</taxon>
        <taxon>Ascomycota</taxon>
        <taxon>Pezizomycotina</taxon>
        <taxon>Dothideomycetes</taxon>
        <taxon>Dothideomycetes incertae sedis</taxon>
        <taxon>Botryosphaeriales</taxon>
        <taxon>Phyllostictaceae</taxon>
        <taxon>Phyllosticta</taxon>
    </lineage>
</organism>
<accession>A0ABR1YVB2</accession>
<evidence type="ECO:0000256" key="3">
    <source>
        <dbReference type="ARBA" id="ARBA00022927"/>
    </source>
</evidence>
<dbReference type="InterPro" id="IPR036388">
    <property type="entry name" value="WH-like_DNA-bd_sf"/>
</dbReference>
<name>A0ABR1YVB2_9PEZI</name>
<evidence type="ECO:0000313" key="5">
    <source>
        <dbReference type="EMBL" id="KAK8240116.1"/>
    </source>
</evidence>
<evidence type="ECO:0000256" key="4">
    <source>
        <dbReference type="SAM" id="MobiDB-lite"/>
    </source>
</evidence>
<evidence type="ECO:0000313" key="6">
    <source>
        <dbReference type="Proteomes" id="UP001492380"/>
    </source>
</evidence>
<feature type="compositionally biased region" description="Pro residues" evidence="4">
    <location>
        <begin position="1"/>
        <end position="12"/>
    </location>
</feature>
<dbReference type="Gene3D" id="1.10.10.10">
    <property type="entry name" value="Winged helix-like DNA-binding domain superfamily/Winged helix DNA-binding domain"/>
    <property type="match status" value="1"/>
</dbReference>
<proteinExistence type="inferred from homology"/>
<dbReference type="InterPro" id="IPR036390">
    <property type="entry name" value="WH_DNA-bd_sf"/>
</dbReference>
<protein>
    <submittedName>
        <fullName evidence="5">Vacuolar protein-sorting-associated protein</fullName>
    </submittedName>
</protein>
<sequence length="250" mass="26712">MASTTPQPPYSPSPSSHLRTSSIPTASPSPAPAHGGASSNSSNTTSGFSYPPHYNFPPFFTLQPVLSTRTSQLASWSAFIQSYCRHQRRFVLSLVDALDSDLFWNRRINKRLSAQDARAVIAYMASAEGGYRAEWVDGADASGGGGAAALVGGLGGAGARGTADGNASGRVWIYWRRPEEWAGVLEGWVDATGQKNTVLTLYELTESDATASQEFHGMDASLLQKSLQVLVKRGKAQIFGSDDSLGVKFF</sequence>
<evidence type="ECO:0000256" key="1">
    <source>
        <dbReference type="ARBA" id="ARBA00009674"/>
    </source>
</evidence>
<keyword evidence="6" id="KW-1185">Reference proteome</keyword>
<dbReference type="PANTHER" id="PTHR13149">
    <property type="entry name" value="VACUOLAR PROTEIN SORTING-ASSOCIATED PROTEIN VPS25"/>
    <property type="match status" value="1"/>
</dbReference>
<dbReference type="Proteomes" id="UP001492380">
    <property type="component" value="Unassembled WGS sequence"/>
</dbReference>
<dbReference type="PANTHER" id="PTHR13149:SF0">
    <property type="entry name" value="VACUOLAR PROTEIN-SORTING-ASSOCIATED PROTEIN 25"/>
    <property type="match status" value="1"/>
</dbReference>
<dbReference type="EMBL" id="JBBWRZ010000003">
    <property type="protein sequence ID" value="KAK8240116.1"/>
    <property type="molecule type" value="Genomic_DNA"/>
</dbReference>
<dbReference type="InterPro" id="IPR008570">
    <property type="entry name" value="ESCRT-II_cplx_Vps25-sub"/>
</dbReference>
<comment type="similarity">
    <text evidence="1">Belongs to the VPS25 family.</text>
</comment>
<dbReference type="Pfam" id="PF05871">
    <property type="entry name" value="ESCRT-II"/>
    <property type="match status" value="1"/>
</dbReference>